<dbReference type="GO" id="GO:0006412">
    <property type="term" value="P:translation"/>
    <property type="evidence" value="ECO:0007669"/>
    <property type="project" value="UniProtKB-UniRule"/>
</dbReference>
<dbReference type="GO" id="GO:0003735">
    <property type="term" value="F:structural constituent of ribosome"/>
    <property type="evidence" value="ECO:0007669"/>
    <property type="project" value="InterPro"/>
</dbReference>
<dbReference type="KEGG" id="axl:AXY_01250"/>
<name>K0IZ50_AMPXN</name>
<dbReference type="HAMAP" id="MF_01369_B">
    <property type="entry name" value="Ribosomal_uL23_B"/>
    <property type="match status" value="1"/>
</dbReference>
<dbReference type="GO" id="GO:1990904">
    <property type="term" value="C:ribonucleoprotein complex"/>
    <property type="evidence" value="ECO:0007669"/>
    <property type="project" value="UniProtKB-KW"/>
</dbReference>
<keyword evidence="5 6" id="KW-0687">Ribonucleoprotein</keyword>
<dbReference type="GO" id="GO:0005840">
    <property type="term" value="C:ribosome"/>
    <property type="evidence" value="ECO:0007669"/>
    <property type="project" value="UniProtKB-KW"/>
</dbReference>
<reference evidence="7 8" key="1">
    <citation type="submission" date="2011-01" db="EMBL/GenBank/DDBJ databases">
        <title>Whole genome sequence of Amphibacillus xylinus NBRC 15112.</title>
        <authorList>
            <person name="Nakazawa H."/>
            <person name="Katano Y."/>
            <person name="Nakamura S."/>
            <person name="Sasagawa M."/>
            <person name="Fukada J."/>
            <person name="Arai T."/>
            <person name="Sasakura N."/>
            <person name="Mochizuki D."/>
            <person name="Hosoyama A."/>
            <person name="Harada K."/>
            <person name="Horikawa H."/>
            <person name="Kato Y."/>
            <person name="Harada T."/>
            <person name="Sasaki K."/>
            <person name="Sekiguchi M."/>
            <person name="Hodoyama M."/>
            <person name="Nishiko R."/>
            <person name="Narita H."/>
            <person name="Hanamaki A."/>
            <person name="Hata C."/>
            <person name="Konno Y."/>
            <person name="Niimura Y."/>
            <person name="Yamazaki S."/>
            <person name="Fujita N."/>
        </authorList>
    </citation>
    <scope>NUCLEOTIDE SEQUENCE [LARGE SCALE GENOMIC DNA]</scope>
    <source>
        <strain evidence="8">ATCC 51415 / DSM 6626 / JCM 7361 / LMG 17667 / NBRC 15112 / Ep01</strain>
    </source>
</reference>
<dbReference type="FunFam" id="3.30.70.330:FF:000001">
    <property type="entry name" value="50S ribosomal protein L23"/>
    <property type="match status" value="1"/>
</dbReference>
<dbReference type="GO" id="GO:0019843">
    <property type="term" value="F:rRNA binding"/>
    <property type="evidence" value="ECO:0007669"/>
    <property type="project" value="UniProtKB-UniRule"/>
</dbReference>
<proteinExistence type="inferred from homology"/>
<dbReference type="InterPro" id="IPR012677">
    <property type="entry name" value="Nucleotide-bd_a/b_plait_sf"/>
</dbReference>
<dbReference type="EMBL" id="AP012050">
    <property type="protein sequence ID" value="BAM46257.1"/>
    <property type="molecule type" value="Genomic_DNA"/>
</dbReference>
<dbReference type="SUPFAM" id="SSF54189">
    <property type="entry name" value="Ribosomal proteins S24e, L23 and L15e"/>
    <property type="match status" value="1"/>
</dbReference>
<protein>
    <recommendedName>
        <fullName evidence="6">Large ribosomal subunit protein uL23</fullName>
    </recommendedName>
</protein>
<dbReference type="PANTHER" id="PTHR11620">
    <property type="entry name" value="60S RIBOSOMAL PROTEIN L23A"/>
    <property type="match status" value="1"/>
</dbReference>
<dbReference type="AlphaFoldDB" id="K0IZ50"/>
<evidence type="ECO:0000256" key="1">
    <source>
        <dbReference type="ARBA" id="ARBA00006700"/>
    </source>
</evidence>
<evidence type="ECO:0000256" key="3">
    <source>
        <dbReference type="ARBA" id="ARBA00022884"/>
    </source>
</evidence>
<comment type="subunit">
    <text evidence="6">Part of the 50S ribosomal subunit. Contacts protein L29, and trigger factor when it is bound to the ribosome.</text>
</comment>
<dbReference type="HOGENOM" id="CLU_037562_3_2_9"/>
<dbReference type="STRING" id="698758.AXY_01250"/>
<dbReference type="Pfam" id="PF00276">
    <property type="entry name" value="Ribosomal_L23"/>
    <property type="match status" value="1"/>
</dbReference>
<evidence type="ECO:0000313" key="8">
    <source>
        <dbReference type="Proteomes" id="UP000006294"/>
    </source>
</evidence>
<keyword evidence="4 6" id="KW-0689">Ribosomal protein</keyword>
<dbReference type="eggNOG" id="COG0089">
    <property type="taxonomic scope" value="Bacteria"/>
</dbReference>
<evidence type="ECO:0000256" key="2">
    <source>
        <dbReference type="ARBA" id="ARBA00022730"/>
    </source>
</evidence>
<comment type="similarity">
    <text evidence="1 6">Belongs to the universal ribosomal protein uL23 family.</text>
</comment>
<dbReference type="Proteomes" id="UP000006294">
    <property type="component" value="Chromosome"/>
</dbReference>
<keyword evidence="2 6" id="KW-0699">rRNA-binding</keyword>
<evidence type="ECO:0000256" key="5">
    <source>
        <dbReference type="ARBA" id="ARBA00023274"/>
    </source>
</evidence>
<organism evidence="7 8">
    <name type="scientific">Amphibacillus xylanus (strain ATCC 51415 / DSM 6626 / JCM 7361 / LMG 17667 / NBRC 15112 / Ep01)</name>
    <dbReference type="NCBI Taxonomy" id="698758"/>
    <lineage>
        <taxon>Bacteria</taxon>
        <taxon>Bacillati</taxon>
        <taxon>Bacillota</taxon>
        <taxon>Bacilli</taxon>
        <taxon>Bacillales</taxon>
        <taxon>Bacillaceae</taxon>
        <taxon>Amphibacillus</taxon>
    </lineage>
</organism>
<evidence type="ECO:0000256" key="4">
    <source>
        <dbReference type="ARBA" id="ARBA00022980"/>
    </source>
</evidence>
<accession>K0IZ50</accession>
<dbReference type="InterPro" id="IPR012678">
    <property type="entry name" value="Ribosomal_uL23/eL15/eS24_sf"/>
</dbReference>
<gene>
    <name evidence="6 7" type="primary">rplW</name>
    <name evidence="7" type="ordered locus">AXY_01250</name>
</gene>
<dbReference type="OrthoDB" id="9793353at2"/>
<dbReference type="PATRIC" id="fig|698758.3.peg.125"/>
<keyword evidence="3 6" id="KW-0694">RNA-binding</keyword>
<dbReference type="RefSeq" id="WP_015008864.1">
    <property type="nucleotide sequence ID" value="NC_018704.1"/>
</dbReference>
<evidence type="ECO:0000256" key="6">
    <source>
        <dbReference type="HAMAP-Rule" id="MF_01369"/>
    </source>
</evidence>
<dbReference type="NCBIfam" id="NF004363">
    <property type="entry name" value="PRK05738.2-4"/>
    <property type="match status" value="1"/>
</dbReference>
<dbReference type="InterPro" id="IPR013025">
    <property type="entry name" value="Ribosomal_uL23-like"/>
</dbReference>
<dbReference type="Gene3D" id="3.30.70.330">
    <property type="match status" value="1"/>
</dbReference>
<evidence type="ECO:0000313" key="7">
    <source>
        <dbReference type="EMBL" id="BAM46257.1"/>
    </source>
</evidence>
<sequence length="97" mass="11087">MKNSRDIIKRPVITEHTADLMADKKYTFEVSKNANKTEIKAAVEEIFGVKVVKVNTANIKGKLKRMGRHSGYRSDRKKAIVQLSEDSKELDFFESID</sequence>
<comment type="function">
    <text evidence="6">One of the early assembly proteins it binds 23S rRNA. One of the proteins that surrounds the polypeptide exit tunnel on the outside of the ribosome. Forms the main docking site for trigger factor binding to the ribosome.</text>
</comment>
<keyword evidence="8" id="KW-1185">Reference proteome</keyword>